<dbReference type="Pfam" id="PF01544">
    <property type="entry name" value="CorA"/>
    <property type="match status" value="1"/>
</dbReference>
<dbReference type="OrthoDB" id="3231000at2759"/>
<name>A0A5N7BB77_9EURO</name>
<evidence type="ECO:0000313" key="6">
    <source>
        <dbReference type="EMBL" id="KAE8379025.1"/>
    </source>
</evidence>
<dbReference type="EMBL" id="ML736200">
    <property type="protein sequence ID" value="KAE8379025.1"/>
    <property type="molecule type" value="Genomic_DNA"/>
</dbReference>
<dbReference type="InterPro" id="IPR045863">
    <property type="entry name" value="CorA_TM1_TM2"/>
</dbReference>
<evidence type="ECO:0000256" key="1">
    <source>
        <dbReference type="ARBA" id="ARBA00004141"/>
    </source>
</evidence>
<sequence length="583" mass="66399">MERRKPAVTPENYTRAIISLSRRYSNISAFPGNNYVDIGEWMLQDRSLLNSPKRKEMPSIFASRSEQPHDLVVVYNNRERNWSVQHYGQLQHEEFSAATCIPAEGSGQIVFLRGFLSPLWVSIIGSKYNIDPEFFRRHMDFLSASIDRHSYSSPSLASSSNNIFRLCVSTILHRDDFGGQDIQSQRSYQSTELVAYKKQLGSTRVCCGDSLVREYSTVCSRFSVIEQWISLCIMKTDTGWAAITWMDQGRPLEKSPPGPWTGHIESKATSLPVLQHHPKMAFRKTTNRLDPDANASAQVQQSTFVLPLQYDSLIALVNLTRRASQDPLSMCIPLFAHAAFSEVQFLNLMESKIQTKIDTIVQEVPADALGTLQYFSNILDRHAQQLKDSIRALCRLAERGGQGMNGVKVESQIPKSAVQLGLHRQISETEMIRNIGSYGSDSAFTPESIVEDYEQLHVRCIDLSKMCTRGITLAMNKATIEESRKAIEQSERLKKLTLLATLFIPLNFSSSLFGMNVDLLGQNAVEFWWFFVLCVPITLFAYIFYLWDFEVLRRCWVMCWKRCRVFGRDMTVGRSEKDSTHIV</sequence>
<evidence type="ECO:0000313" key="7">
    <source>
        <dbReference type="Proteomes" id="UP000326198"/>
    </source>
</evidence>
<dbReference type="GO" id="GO:0016020">
    <property type="term" value="C:membrane"/>
    <property type="evidence" value="ECO:0007669"/>
    <property type="project" value="UniProtKB-SubCell"/>
</dbReference>
<dbReference type="InterPro" id="IPR002523">
    <property type="entry name" value="MgTranspt_CorA/ZnTranspt_ZntB"/>
</dbReference>
<dbReference type="Proteomes" id="UP000326198">
    <property type="component" value="Unassembled WGS sequence"/>
</dbReference>
<keyword evidence="7" id="KW-1185">Reference proteome</keyword>
<dbReference type="GO" id="GO:0046873">
    <property type="term" value="F:metal ion transmembrane transporter activity"/>
    <property type="evidence" value="ECO:0007669"/>
    <property type="project" value="InterPro"/>
</dbReference>
<dbReference type="Gene3D" id="1.20.58.340">
    <property type="entry name" value="Magnesium transport protein CorA, transmembrane region"/>
    <property type="match status" value="1"/>
</dbReference>
<proteinExistence type="predicted"/>
<comment type="subcellular location">
    <subcellularLocation>
        <location evidence="1">Membrane</location>
        <topology evidence="1">Multi-pass membrane protein</topology>
    </subcellularLocation>
</comment>
<organism evidence="6 7">
    <name type="scientific">Aspergillus bertholletiae</name>
    <dbReference type="NCBI Taxonomy" id="1226010"/>
    <lineage>
        <taxon>Eukaryota</taxon>
        <taxon>Fungi</taxon>
        <taxon>Dikarya</taxon>
        <taxon>Ascomycota</taxon>
        <taxon>Pezizomycotina</taxon>
        <taxon>Eurotiomycetes</taxon>
        <taxon>Eurotiomycetidae</taxon>
        <taxon>Eurotiales</taxon>
        <taxon>Aspergillaceae</taxon>
        <taxon>Aspergillus</taxon>
        <taxon>Aspergillus subgen. Circumdati</taxon>
    </lineage>
</organism>
<accession>A0A5N7BB77</accession>
<dbReference type="AlphaFoldDB" id="A0A5N7BB77"/>
<evidence type="ECO:0000256" key="2">
    <source>
        <dbReference type="ARBA" id="ARBA00022692"/>
    </source>
</evidence>
<gene>
    <name evidence="6" type="ORF">BDV26DRAFT_291738</name>
</gene>
<evidence type="ECO:0000256" key="5">
    <source>
        <dbReference type="SAM" id="Phobius"/>
    </source>
</evidence>
<evidence type="ECO:0000256" key="4">
    <source>
        <dbReference type="ARBA" id="ARBA00023136"/>
    </source>
</evidence>
<keyword evidence="3 5" id="KW-1133">Transmembrane helix</keyword>
<evidence type="ECO:0008006" key="8">
    <source>
        <dbReference type="Google" id="ProtNLM"/>
    </source>
</evidence>
<feature type="transmembrane region" description="Helical" evidence="5">
    <location>
        <begin position="527"/>
        <end position="547"/>
    </location>
</feature>
<reference evidence="6 7" key="1">
    <citation type="submission" date="2019-04" db="EMBL/GenBank/DDBJ databases">
        <title>Friends and foes A comparative genomics studyof 23 Aspergillus species from section Flavi.</title>
        <authorList>
            <consortium name="DOE Joint Genome Institute"/>
            <person name="Kjaerbolling I."/>
            <person name="Vesth T."/>
            <person name="Frisvad J.C."/>
            <person name="Nybo J.L."/>
            <person name="Theobald S."/>
            <person name="Kildgaard S."/>
            <person name="Isbrandt T."/>
            <person name="Kuo A."/>
            <person name="Sato A."/>
            <person name="Lyhne E.K."/>
            <person name="Kogle M.E."/>
            <person name="Wiebenga A."/>
            <person name="Kun R.S."/>
            <person name="Lubbers R.J."/>
            <person name="Makela M.R."/>
            <person name="Barry K."/>
            <person name="Chovatia M."/>
            <person name="Clum A."/>
            <person name="Daum C."/>
            <person name="Haridas S."/>
            <person name="He G."/>
            <person name="LaButti K."/>
            <person name="Lipzen A."/>
            <person name="Mondo S."/>
            <person name="Riley R."/>
            <person name="Salamov A."/>
            <person name="Simmons B.A."/>
            <person name="Magnuson J.K."/>
            <person name="Henrissat B."/>
            <person name="Mortensen U.H."/>
            <person name="Larsen T.O."/>
            <person name="Devries R.P."/>
            <person name="Grigoriev I.V."/>
            <person name="Machida M."/>
            <person name="Baker S.E."/>
            <person name="Andersen M.R."/>
        </authorList>
    </citation>
    <scope>NUCLEOTIDE SEQUENCE [LARGE SCALE GENOMIC DNA]</scope>
    <source>
        <strain evidence="6 7">IBT 29228</strain>
    </source>
</reference>
<dbReference type="SUPFAM" id="SSF144083">
    <property type="entry name" value="Magnesium transport protein CorA, transmembrane region"/>
    <property type="match status" value="1"/>
</dbReference>
<keyword evidence="2 5" id="KW-0812">Transmembrane</keyword>
<keyword evidence="4 5" id="KW-0472">Membrane</keyword>
<evidence type="ECO:0000256" key="3">
    <source>
        <dbReference type="ARBA" id="ARBA00022989"/>
    </source>
</evidence>
<protein>
    <recommendedName>
        <fullName evidence="8">Cora-like Mg2+ transporter protein-domain-containing protein</fullName>
    </recommendedName>
</protein>